<feature type="transmembrane region" description="Helical" evidence="2">
    <location>
        <begin position="229"/>
        <end position="252"/>
    </location>
</feature>
<feature type="region of interest" description="Disordered" evidence="1">
    <location>
        <begin position="347"/>
        <end position="397"/>
    </location>
</feature>
<evidence type="ECO:0000256" key="1">
    <source>
        <dbReference type="SAM" id="MobiDB-lite"/>
    </source>
</evidence>
<proteinExistence type="predicted"/>
<dbReference type="AlphaFoldDB" id="F2UST1"/>
<evidence type="ECO:0000313" key="4">
    <source>
        <dbReference type="Proteomes" id="UP000007799"/>
    </source>
</evidence>
<keyword evidence="2" id="KW-0812">Transmembrane</keyword>
<accession>F2UST1</accession>
<feature type="compositionally biased region" description="Polar residues" evidence="1">
    <location>
        <begin position="301"/>
        <end position="319"/>
    </location>
</feature>
<dbReference type="EMBL" id="GL832996">
    <property type="protein sequence ID" value="EGD81190.1"/>
    <property type="molecule type" value="Genomic_DNA"/>
</dbReference>
<feature type="transmembrane region" description="Helical" evidence="2">
    <location>
        <begin position="638"/>
        <end position="662"/>
    </location>
</feature>
<keyword evidence="2" id="KW-1133">Transmembrane helix</keyword>
<sequence length="939" mass="102864">MSANPKSNTPTAVWEGVLGRPADDGNGAMRGRKASIKLTSDDGGPLDGETTTGPGLPEIVESGFGFDSDTSDGEPTFAADEERAQTPRTGQAEDKKADSDRVILESADGFDEVDTSTPLAQRAPEIMAKDVDVFRKWQTRVEHKASTVTTESSVQGSGSKTRAIAACQWFFALLAFGAFGFLLGGHVISADYICPAGTETPFKGIPPAHWPRPFEQRRVGDWIDTSSHIFAVILSIPLLGTALFLSLFLTVWTRWTRRTQISHMHRRQSIRSRRNSVNKSLEDHATPEKSSAATLVDSDNPCPSTNKPDSDATSTRVDVTAQAQHAHGFAENPSFDVAAHTADGEGERPFATHAVNGTGSSASATSSALPRKPHAVPPTSVDSSAAVTDSYQPPSTSGRRVHVLRWAVQSFLWLGYRREGRKRATTPQWVLFFFTLCTTYGVVAIFFGSGWTTFFKLAGIGTLALVHGFVLLLQYVQDSVLFRSRQEHPDTVRHQILRATGLSMAVLIVQVFLWCFFVGFAYATLPCLVVLKEAGNPSKFKREDLKYLDAVIKVRFWGTGNLSLHLLFLLVWLQLEFGSGRLSVAQLLRLRASPNALARVVLVALATLATAGSFSTVFAEQGTLLLTVKASEFVIPTFTIFLNAAVLTLWILTFITLLISVVRRKLRRKADIGRWNVFVSSCKDDAELQNLLATNIRLKSGDFLSRSHALSVGWRGKQPEADDPVHTDAENDHPLLHTDLYVPVLSWWRKNVDPEISSSTAARPVGSLADVAARTGGELDGDGGGSSSGATHMFLLELILAFELHRAHKIKRIFPILSGGLAENKRFYQDLRENMGELPDNLHGPTCARALELLKVWQRTKQVNLKLGDKPPPHWSAKTITTLVLLYPAFNIHEHGSARFANDKSVDAVLLAFERATKEKASTKSLSATHALFDALFLH</sequence>
<feature type="transmembrane region" description="Helical" evidence="2">
    <location>
        <begin position="429"/>
        <end position="448"/>
    </location>
</feature>
<feature type="compositionally biased region" description="Polar residues" evidence="1">
    <location>
        <begin position="1"/>
        <end position="11"/>
    </location>
</feature>
<feature type="region of interest" description="Disordered" evidence="1">
    <location>
        <begin position="1"/>
        <end position="99"/>
    </location>
</feature>
<evidence type="ECO:0000256" key="2">
    <source>
        <dbReference type="SAM" id="Phobius"/>
    </source>
</evidence>
<feature type="compositionally biased region" description="Polar residues" evidence="1">
    <location>
        <begin position="380"/>
        <end position="397"/>
    </location>
</feature>
<protein>
    <submittedName>
        <fullName evidence="3">Uncharacterized protein</fullName>
    </submittedName>
</protein>
<keyword evidence="2" id="KW-0472">Membrane</keyword>
<evidence type="ECO:0000313" key="3">
    <source>
        <dbReference type="EMBL" id="EGD81190.1"/>
    </source>
</evidence>
<feature type="compositionally biased region" description="Basic and acidic residues" evidence="1">
    <location>
        <begin position="80"/>
        <end position="99"/>
    </location>
</feature>
<feature type="region of interest" description="Disordered" evidence="1">
    <location>
        <begin position="263"/>
        <end position="319"/>
    </location>
</feature>
<feature type="transmembrane region" description="Helical" evidence="2">
    <location>
        <begin position="454"/>
        <end position="476"/>
    </location>
</feature>
<organism evidence="4">
    <name type="scientific">Salpingoeca rosetta (strain ATCC 50818 / BSB-021)</name>
    <dbReference type="NCBI Taxonomy" id="946362"/>
    <lineage>
        <taxon>Eukaryota</taxon>
        <taxon>Choanoflagellata</taxon>
        <taxon>Craspedida</taxon>
        <taxon>Salpingoecidae</taxon>
        <taxon>Salpingoeca</taxon>
    </lineage>
</organism>
<feature type="transmembrane region" description="Helical" evidence="2">
    <location>
        <begin position="169"/>
        <end position="188"/>
    </location>
</feature>
<dbReference type="InParanoid" id="F2UST1"/>
<feature type="transmembrane region" description="Helical" evidence="2">
    <location>
        <begin position="596"/>
        <end position="618"/>
    </location>
</feature>
<dbReference type="GeneID" id="16068249"/>
<feature type="transmembrane region" description="Helical" evidence="2">
    <location>
        <begin position="556"/>
        <end position="575"/>
    </location>
</feature>
<gene>
    <name evidence="3" type="ORF">PTSG_11227</name>
</gene>
<feature type="compositionally biased region" description="Low complexity" evidence="1">
    <location>
        <begin position="357"/>
        <end position="368"/>
    </location>
</feature>
<feature type="transmembrane region" description="Helical" evidence="2">
    <location>
        <begin position="496"/>
        <end position="523"/>
    </location>
</feature>
<dbReference type="RefSeq" id="XP_004987725.1">
    <property type="nucleotide sequence ID" value="XM_004987668.1"/>
</dbReference>
<dbReference type="KEGG" id="sre:PTSG_11227"/>
<feature type="compositionally biased region" description="Basic residues" evidence="1">
    <location>
        <begin position="263"/>
        <end position="276"/>
    </location>
</feature>
<keyword evidence="4" id="KW-1185">Reference proteome</keyword>
<dbReference type="eggNOG" id="ENOG502T0GA">
    <property type="taxonomic scope" value="Eukaryota"/>
</dbReference>
<name>F2UST1_SALR5</name>
<dbReference type="Proteomes" id="UP000007799">
    <property type="component" value="Unassembled WGS sequence"/>
</dbReference>
<reference evidence="3" key="1">
    <citation type="submission" date="2009-08" db="EMBL/GenBank/DDBJ databases">
        <title>Annotation of Salpingoeca rosetta.</title>
        <authorList>
            <consortium name="The Broad Institute Genome Sequencing Platform"/>
            <person name="Russ C."/>
            <person name="Cuomo C."/>
            <person name="Burger G."/>
            <person name="Gray M.W."/>
            <person name="Holland P.W.H."/>
            <person name="King N."/>
            <person name="Lang F.B.F."/>
            <person name="Roger A.J."/>
            <person name="Ruiz-Trillo I."/>
            <person name="Young S.K."/>
            <person name="Zeng Q."/>
            <person name="Gargeya S."/>
            <person name="Alvarado L."/>
            <person name="Berlin A."/>
            <person name="Chapman S.B."/>
            <person name="Chen Z."/>
            <person name="Freedman E."/>
            <person name="Gellesch M."/>
            <person name="Goldberg J."/>
            <person name="Griggs A."/>
            <person name="Gujja S."/>
            <person name="Heilman E."/>
            <person name="Heiman D."/>
            <person name="Howarth C."/>
            <person name="Mehta T."/>
            <person name="Neiman D."/>
            <person name="Pearson M."/>
            <person name="Roberts A."/>
            <person name="Saif S."/>
            <person name="Shea T."/>
            <person name="Shenoy N."/>
            <person name="Sisk P."/>
            <person name="Stolte C."/>
            <person name="Sykes S."/>
            <person name="White J."/>
            <person name="Yandava C."/>
            <person name="Haas B."/>
            <person name="Nusbaum C."/>
            <person name="Birren B."/>
        </authorList>
    </citation>
    <scope>NUCLEOTIDE SEQUENCE [LARGE SCALE GENOMIC DNA]</scope>
    <source>
        <strain evidence="3">ATCC 50818</strain>
    </source>
</reference>